<dbReference type="CDD" id="cd05233">
    <property type="entry name" value="SDR_c"/>
    <property type="match status" value="1"/>
</dbReference>
<sequence>MSAASPLEGRTAVVTGAARGIGAVTARALVGRGARVALLGLEAEELARTAAALPPGSADWWAVDVCDEAAMARTAALVRSRFGSPSVVIANAGVAEAGPFLECELRVWRRVVEVNVAGGAVTAHTFLPDLLRTRGYFLQVASLAALGPAPFMSAYCASKAGAEAFARVLRAEVAHRGVGVGVAYLSWAGTEMLRAGDTSRALRALRSALPWPASRTYPVPLVAERLVRGVEHRSASVHAQPWLRGVQLARAALPPLVTARSRRLLRDLERDGRIPATGLLGAGGTAAMRDGDAGGGPAGGARRGE</sequence>
<reference evidence="6 7" key="1">
    <citation type="submission" date="2019-06" db="EMBL/GenBank/DDBJ databases">
        <title>Whole genome shotgun sequence of Streptomyces cacaoi subsp. cacaoi NBRC 12748.</title>
        <authorList>
            <person name="Hosoyama A."/>
            <person name="Uohara A."/>
            <person name="Ohji S."/>
            <person name="Ichikawa N."/>
        </authorList>
    </citation>
    <scope>NUCLEOTIDE SEQUENCE [LARGE SCALE GENOMIC DNA]</scope>
    <source>
        <strain evidence="6 7">NBRC 12748</strain>
    </source>
</reference>
<feature type="domain" description="Ketoreductase" evidence="5">
    <location>
        <begin position="10"/>
        <end position="190"/>
    </location>
</feature>
<dbReference type="Proteomes" id="UP000319210">
    <property type="component" value="Unassembled WGS sequence"/>
</dbReference>
<dbReference type="SMART" id="SM00822">
    <property type="entry name" value="PKS_KR"/>
    <property type="match status" value="1"/>
</dbReference>
<protein>
    <submittedName>
        <fullName evidence="6">Short-chain dehydrogenase</fullName>
    </submittedName>
</protein>
<gene>
    <name evidence="6" type="ORF">SCA03_23130</name>
</gene>
<evidence type="ECO:0000313" key="6">
    <source>
        <dbReference type="EMBL" id="GEB49762.1"/>
    </source>
</evidence>
<dbReference type="EMBL" id="BJMM01000009">
    <property type="protein sequence ID" value="GEB49762.1"/>
    <property type="molecule type" value="Genomic_DNA"/>
</dbReference>
<comment type="caution">
    <text evidence="6">The sequence shown here is derived from an EMBL/GenBank/DDBJ whole genome shotgun (WGS) entry which is preliminary data.</text>
</comment>
<name>A0A4Y3QX28_STRCI</name>
<dbReference type="PANTHER" id="PTHR44196">
    <property type="entry name" value="DEHYDROGENASE/REDUCTASE SDR FAMILY MEMBER 7B"/>
    <property type="match status" value="1"/>
</dbReference>
<dbReference type="InterPro" id="IPR036291">
    <property type="entry name" value="NAD(P)-bd_dom_sf"/>
</dbReference>
<evidence type="ECO:0000256" key="4">
    <source>
        <dbReference type="SAM" id="MobiDB-lite"/>
    </source>
</evidence>
<dbReference type="PRINTS" id="PR00080">
    <property type="entry name" value="SDRFAMILY"/>
</dbReference>
<comment type="similarity">
    <text evidence="1 3">Belongs to the short-chain dehydrogenases/reductases (SDR) family.</text>
</comment>
<dbReference type="InterPro" id="IPR057326">
    <property type="entry name" value="KR_dom"/>
</dbReference>
<proteinExistence type="inferred from homology"/>
<accession>A0A4Y3QX28</accession>
<dbReference type="Gene3D" id="3.40.50.720">
    <property type="entry name" value="NAD(P)-binding Rossmann-like Domain"/>
    <property type="match status" value="1"/>
</dbReference>
<dbReference type="RefSeq" id="WP_030881118.1">
    <property type="nucleotide sequence ID" value="NZ_BJMM01000009.1"/>
</dbReference>
<dbReference type="SUPFAM" id="SSF51735">
    <property type="entry name" value="NAD(P)-binding Rossmann-fold domains"/>
    <property type="match status" value="1"/>
</dbReference>
<dbReference type="OrthoDB" id="3743899at2"/>
<dbReference type="PROSITE" id="PS00061">
    <property type="entry name" value="ADH_SHORT"/>
    <property type="match status" value="1"/>
</dbReference>
<dbReference type="AlphaFoldDB" id="A0A4Y3QX28"/>
<dbReference type="PRINTS" id="PR00081">
    <property type="entry name" value="GDHRDH"/>
</dbReference>
<evidence type="ECO:0000313" key="7">
    <source>
        <dbReference type="Proteomes" id="UP000319210"/>
    </source>
</evidence>
<dbReference type="InterPro" id="IPR002347">
    <property type="entry name" value="SDR_fam"/>
</dbReference>
<dbReference type="PANTHER" id="PTHR44196:SF1">
    <property type="entry name" value="DEHYDROGENASE_REDUCTASE SDR FAMILY MEMBER 7B"/>
    <property type="match status" value="1"/>
</dbReference>
<dbReference type="GO" id="GO:0016491">
    <property type="term" value="F:oxidoreductase activity"/>
    <property type="evidence" value="ECO:0007669"/>
    <property type="project" value="UniProtKB-KW"/>
</dbReference>
<dbReference type="GO" id="GO:0016020">
    <property type="term" value="C:membrane"/>
    <property type="evidence" value="ECO:0007669"/>
    <property type="project" value="TreeGrafter"/>
</dbReference>
<evidence type="ECO:0000259" key="5">
    <source>
        <dbReference type="SMART" id="SM00822"/>
    </source>
</evidence>
<evidence type="ECO:0000256" key="2">
    <source>
        <dbReference type="ARBA" id="ARBA00023002"/>
    </source>
</evidence>
<keyword evidence="2" id="KW-0560">Oxidoreductase</keyword>
<keyword evidence="7" id="KW-1185">Reference proteome</keyword>
<feature type="region of interest" description="Disordered" evidence="4">
    <location>
        <begin position="279"/>
        <end position="305"/>
    </location>
</feature>
<dbReference type="NCBIfam" id="NF004526">
    <property type="entry name" value="PRK05872.1"/>
    <property type="match status" value="1"/>
</dbReference>
<evidence type="ECO:0000256" key="1">
    <source>
        <dbReference type="ARBA" id="ARBA00006484"/>
    </source>
</evidence>
<dbReference type="Pfam" id="PF00106">
    <property type="entry name" value="adh_short"/>
    <property type="match status" value="1"/>
</dbReference>
<evidence type="ECO:0000256" key="3">
    <source>
        <dbReference type="RuleBase" id="RU000363"/>
    </source>
</evidence>
<feature type="compositionally biased region" description="Gly residues" evidence="4">
    <location>
        <begin position="293"/>
        <end position="305"/>
    </location>
</feature>
<dbReference type="InterPro" id="IPR020904">
    <property type="entry name" value="Sc_DH/Rdtase_CS"/>
</dbReference>
<organism evidence="6 7">
    <name type="scientific">Streptomyces cacaoi</name>
    <dbReference type="NCBI Taxonomy" id="1898"/>
    <lineage>
        <taxon>Bacteria</taxon>
        <taxon>Bacillati</taxon>
        <taxon>Actinomycetota</taxon>
        <taxon>Actinomycetes</taxon>
        <taxon>Kitasatosporales</taxon>
        <taxon>Streptomycetaceae</taxon>
        <taxon>Streptomyces</taxon>
    </lineage>
</organism>